<dbReference type="SUPFAM" id="SSF56235">
    <property type="entry name" value="N-terminal nucleophile aminohydrolases (Ntn hydrolases)"/>
    <property type="match status" value="1"/>
</dbReference>
<evidence type="ECO:0000313" key="8">
    <source>
        <dbReference type="Proteomes" id="UP000290365"/>
    </source>
</evidence>
<evidence type="ECO:0000256" key="5">
    <source>
        <dbReference type="ARBA" id="ARBA00048741"/>
    </source>
</evidence>
<comment type="pathway">
    <text evidence="1">Amino-acid biosynthesis; L-asparagine biosynthesis; L-asparagine from L-aspartate (L-Gln route): step 1/1.</text>
</comment>
<dbReference type="OrthoDB" id="9763290at2"/>
<evidence type="ECO:0000313" key="7">
    <source>
        <dbReference type="EMBL" id="QBD77229.1"/>
    </source>
</evidence>
<organism evidence="7 8">
    <name type="scientific">Ktedonosporobacter rubrisoli</name>
    <dbReference type="NCBI Taxonomy" id="2509675"/>
    <lineage>
        <taxon>Bacteria</taxon>
        <taxon>Bacillati</taxon>
        <taxon>Chloroflexota</taxon>
        <taxon>Ktedonobacteria</taxon>
        <taxon>Ktedonobacterales</taxon>
        <taxon>Ktedonosporobacteraceae</taxon>
        <taxon>Ktedonosporobacter</taxon>
    </lineage>
</organism>
<dbReference type="KEGG" id="kbs:EPA93_14985"/>
<dbReference type="GO" id="GO:0004066">
    <property type="term" value="F:asparagine synthase (glutamine-hydrolyzing) activity"/>
    <property type="evidence" value="ECO:0007669"/>
    <property type="project" value="UniProtKB-EC"/>
</dbReference>
<dbReference type="InterPro" id="IPR017932">
    <property type="entry name" value="GATase_2_dom"/>
</dbReference>
<protein>
    <recommendedName>
        <fullName evidence="3">asparagine synthase (glutamine-hydrolyzing)</fullName>
        <ecNumber evidence="3">6.3.5.4</ecNumber>
    </recommendedName>
</protein>
<dbReference type="GO" id="GO:0006529">
    <property type="term" value="P:asparagine biosynthetic process"/>
    <property type="evidence" value="ECO:0007669"/>
    <property type="project" value="UniProtKB-KW"/>
</dbReference>
<dbReference type="Gene3D" id="3.60.20.10">
    <property type="entry name" value="Glutamine Phosphoribosylpyrophosphate, subunit 1, domain 1"/>
    <property type="match status" value="1"/>
</dbReference>
<accession>A0A4P6JPC3</accession>
<dbReference type="Pfam" id="PF13522">
    <property type="entry name" value="GATase_6"/>
    <property type="match status" value="1"/>
</dbReference>
<dbReference type="PANTHER" id="PTHR43284:SF1">
    <property type="entry name" value="ASPARAGINE SYNTHETASE"/>
    <property type="match status" value="1"/>
</dbReference>
<name>A0A4P6JPC3_KTERU</name>
<comment type="catalytic activity">
    <reaction evidence="5">
        <text>L-aspartate + L-glutamine + ATP + H2O = L-asparagine + L-glutamate + AMP + diphosphate + H(+)</text>
        <dbReference type="Rhea" id="RHEA:12228"/>
        <dbReference type="ChEBI" id="CHEBI:15377"/>
        <dbReference type="ChEBI" id="CHEBI:15378"/>
        <dbReference type="ChEBI" id="CHEBI:29985"/>
        <dbReference type="ChEBI" id="CHEBI:29991"/>
        <dbReference type="ChEBI" id="CHEBI:30616"/>
        <dbReference type="ChEBI" id="CHEBI:33019"/>
        <dbReference type="ChEBI" id="CHEBI:58048"/>
        <dbReference type="ChEBI" id="CHEBI:58359"/>
        <dbReference type="ChEBI" id="CHEBI:456215"/>
        <dbReference type="EC" id="6.3.5.4"/>
    </reaction>
</comment>
<gene>
    <name evidence="7" type="ORF">EPA93_14985</name>
</gene>
<keyword evidence="4" id="KW-0061">Asparagine biosynthesis</keyword>
<evidence type="ECO:0000256" key="3">
    <source>
        <dbReference type="ARBA" id="ARBA00012737"/>
    </source>
</evidence>
<dbReference type="InterPro" id="IPR029055">
    <property type="entry name" value="Ntn_hydrolases_N"/>
</dbReference>
<dbReference type="CDD" id="cd00712">
    <property type="entry name" value="AsnB"/>
    <property type="match status" value="1"/>
</dbReference>
<keyword evidence="4" id="KW-0028">Amino-acid biosynthesis</keyword>
<evidence type="ECO:0000256" key="4">
    <source>
        <dbReference type="ARBA" id="ARBA00022888"/>
    </source>
</evidence>
<proteinExistence type="inferred from homology"/>
<dbReference type="Proteomes" id="UP000290365">
    <property type="component" value="Chromosome"/>
</dbReference>
<feature type="domain" description="Glutamine amidotransferase type-2" evidence="6">
    <location>
        <begin position="1"/>
        <end position="113"/>
    </location>
</feature>
<dbReference type="EMBL" id="CP035758">
    <property type="protein sequence ID" value="QBD77229.1"/>
    <property type="molecule type" value="Genomic_DNA"/>
</dbReference>
<dbReference type="AlphaFoldDB" id="A0A4P6JPC3"/>
<comment type="similarity">
    <text evidence="2">Belongs to the asparagine synthetase family.</text>
</comment>
<dbReference type="PROSITE" id="PS51278">
    <property type="entry name" value="GATASE_TYPE_2"/>
    <property type="match status" value="1"/>
</dbReference>
<dbReference type="PANTHER" id="PTHR43284">
    <property type="entry name" value="ASPARAGINE SYNTHETASE (GLUTAMINE-HYDROLYZING)"/>
    <property type="match status" value="1"/>
</dbReference>
<dbReference type="RefSeq" id="WP_129888292.1">
    <property type="nucleotide sequence ID" value="NZ_CP035758.1"/>
</dbReference>
<evidence type="ECO:0000259" key="6">
    <source>
        <dbReference type="PROSITE" id="PS51278"/>
    </source>
</evidence>
<reference evidence="7 8" key="1">
    <citation type="submission" date="2019-01" db="EMBL/GenBank/DDBJ databases">
        <title>Ktedonosporobacter rubrisoli SCAWS-G2.</title>
        <authorList>
            <person name="Huang Y."/>
            <person name="Yan B."/>
        </authorList>
    </citation>
    <scope>NUCLEOTIDE SEQUENCE [LARGE SCALE GENOMIC DNA]</scope>
    <source>
        <strain evidence="7 8">SCAWS-G2</strain>
    </source>
</reference>
<dbReference type="InterPro" id="IPR051786">
    <property type="entry name" value="ASN_synthetase/amidase"/>
</dbReference>
<evidence type="ECO:0000256" key="1">
    <source>
        <dbReference type="ARBA" id="ARBA00005187"/>
    </source>
</evidence>
<dbReference type="EC" id="6.3.5.4" evidence="3"/>
<dbReference type="InterPro" id="IPR033738">
    <property type="entry name" value="AsnB_N"/>
</dbReference>
<keyword evidence="8" id="KW-1185">Reference proteome</keyword>
<evidence type="ECO:0000256" key="2">
    <source>
        <dbReference type="ARBA" id="ARBA00005752"/>
    </source>
</evidence>
<sequence>MAQTVKRRGPDTQGCWLSPHAALAHHRLIVIDPTCAAQPMIYQTDNNTIAITNNGEMYNFRELRDELTAHGHIFQMKSDTEVILHVYTEWGEGGVKRLNGIFAFGLWNEQKQQ</sequence>